<accession>A0A9N9MVR3</accession>
<dbReference type="Proteomes" id="UP001152799">
    <property type="component" value="Chromosome 7"/>
</dbReference>
<evidence type="ECO:0000313" key="1">
    <source>
        <dbReference type="EMBL" id="CAG9771929.1"/>
    </source>
</evidence>
<organism evidence="1 2">
    <name type="scientific">Ceutorhynchus assimilis</name>
    <name type="common">cabbage seed weevil</name>
    <dbReference type="NCBI Taxonomy" id="467358"/>
    <lineage>
        <taxon>Eukaryota</taxon>
        <taxon>Metazoa</taxon>
        <taxon>Ecdysozoa</taxon>
        <taxon>Arthropoda</taxon>
        <taxon>Hexapoda</taxon>
        <taxon>Insecta</taxon>
        <taxon>Pterygota</taxon>
        <taxon>Neoptera</taxon>
        <taxon>Endopterygota</taxon>
        <taxon>Coleoptera</taxon>
        <taxon>Polyphaga</taxon>
        <taxon>Cucujiformia</taxon>
        <taxon>Curculionidae</taxon>
        <taxon>Ceutorhynchinae</taxon>
        <taxon>Ceutorhynchus</taxon>
    </lineage>
</organism>
<sequence length="87" mass="10263">MRNIGNQLTITELIENRVSHILKFSWKTSDGKIFKLFACKEEGEKLIFSKFQIFPVENSNMKNFGNQPTKTIGIHYSFEFFKFDNYS</sequence>
<proteinExistence type="predicted"/>
<protein>
    <submittedName>
        <fullName evidence="1">Uncharacterized protein</fullName>
    </submittedName>
</protein>
<name>A0A9N9MVR3_9CUCU</name>
<dbReference type="AlphaFoldDB" id="A0A9N9MVR3"/>
<evidence type="ECO:0000313" key="2">
    <source>
        <dbReference type="Proteomes" id="UP001152799"/>
    </source>
</evidence>
<gene>
    <name evidence="1" type="ORF">CEUTPL_LOCUS12352</name>
</gene>
<reference evidence="1" key="1">
    <citation type="submission" date="2022-01" db="EMBL/GenBank/DDBJ databases">
        <authorList>
            <person name="King R."/>
        </authorList>
    </citation>
    <scope>NUCLEOTIDE SEQUENCE</scope>
</reference>
<keyword evidence="2" id="KW-1185">Reference proteome</keyword>
<dbReference type="EMBL" id="OU892283">
    <property type="protein sequence ID" value="CAG9771929.1"/>
    <property type="molecule type" value="Genomic_DNA"/>
</dbReference>